<dbReference type="InterPro" id="IPR027417">
    <property type="entry name" value="P-loop_NTPase"/>
</dbReference>
<dbReference type="InterPro" id="IPR000157">
    <property type="entry name" value="TIR_dom"/>
</dbReference>
<keyword evidence="3" id="KW-0547">Nucleotide-binding</keyword>
<organism evidence="3 4">
    <name type="scientific">Paractinoplanes tereljensis</name>
    <dbReference type="NCBI Taxonomy" id="571912"/>
    <lineage>
        <taxon>Bacteria</taxon>
        <taxon>Bacillati</taxon>
        <taxon>Actinomycetota</taxon>
        <taxon>Actinomycetes</taxon>
        <taxon>Micromonosporales</taxon>
        <taxon>Micromonosporaceae</taxon>
        <taxon>Paractinoplanes</taxon>
    </lineage>
</organism>
<feature type="domain" description="TIR" evidence="2">
    <location>
        <begin position="26"/>
        <end position="160"/>
    </location>
</feature>
<dbReference type="PROSITE" id="PS50104">
    <property type="entry name" value="TIR"/>
    <property type="match status" value="1"/>
</dbReference>
<dbReference type="InterPro" id="IPR035897">
    <property type="entry name" value="Toll_tir_struct_dom_sf"/>
</dbReference>
<dbReference type="NCBIfam" id="NF040586">
    <property type="entry name" value="FxSxx_TPR"/>
    <property type="match status" value="1"/>
</dbReference>
<keyword evidence="4" id="KW-1185">Reference proteome</keyword>
<dbReference type="InterPro" id="IPR011990">
    <property type="entry name" value="TPR-like_helical_dom_sf"/>
</dbReference>
<name>A0A919TUN8_9ACTN</name>
<dbReference type="Pfam" id="PF00931">
    <property type="entry name" value="NB-ARC"/>
    <property type="match status" value="1"/>
</dbReference>
<dbReference type="SUPFAM" id="SSF48452">
    <property type="entry name" value="TPR-like"/>
    <property type="match status" value="2"/>
</dbReference>
<dbReference type="InterPro" id="IPR002182">
    <property type="entry name" value="NB-ARC"/>
</dbReference>
<dbReference type="SUPFAM" id="SSF52200">
    <property type="entry name" value="Toll/Interleukin receptor TIR domain"/>
    <property type="match status" value="1"/>
</dbReference>
<reference evidence="3" key="1">
    <citation type="submission" date="2021-01" db="EMBL/GenBank/DDBJ databases">
        <title>Whole genome shotgun sequence of Actinoplanes tereljensis NBRC 105297.</title>
        <authorList>
            <person name="Komaki H."/>
            <person name="Tamura T."/>
        </authorList>
    </citation>
    <scope>NUCLEOTIDE SEQUENCE</scope>
    <source>
        <strain evidence="3">NBRC 105297</strain>
    </source>
</reference>
<feature type="region of interest" description="Disordered" evidence="1">
    <location>
        <begin position="164"/>
        <end position="192"/>
    </location>
</feature>
<dbReference type="InterPro" id="IPR053137">
    <property type="entry name" value="NLR-like"/>
</dbReference>
<dbReference type="PRINTS" id="PR00364">
    <property type="entry name" value="DISEASERSIST"/>
</dbReference>
<evidence type="ECO:0000256" key="1">
    <source>
        <dbReference type="SAM" id="MobiDB-lite"/>
    </source>
</evidence>
<dbReference type="Gene3D" id="3.40.50.10140">
    <property type="entry name" value="Toll/interleukin-1 receptor homology (TIR) domain"/>
    <property type="match status" value="1"/>
</dbReference>
<dbReference type="Gene3D" id="3.40.50.300">
    <property type="entry name" value="P-loop containing nucleotide triphosphate hydrolases"/>
    <property type="match status" value="1"/>
</dbReference>
<dbReference type="GO" id="GO:0007165">
    <property type="term" value="P:signal transduction"/>
    <property type="evidence" value="ECO:0007669"/>
    <property type="project" value="InterPro"/>
</dbReference>
<dbReference type="GO" id="GO:0005524">
    <property type="term" value="F:ATP binding"/>
    <property type="evidence" value="ECO:0007669"/>
    <property type="project" value="UniProtKB-KW"/>
</dbReference>
<keyword evidence="3" id="KW-0067">ATP-binding</keyword>
<dbReference type="Pfam" id="PF13424">
    <property type="entry name" value="TPR_12"/>
    <property type="match status" value="2"/>
</dbReference>
<dbReference type="Proteomes" id="UP000623608">
    <property type="component" value="Unassembled WGS sequence"/>
</dbReference>
<dbReference type="SUPFAM" id="SSF52540">
    <property type="entry name" value="P-loop containing nucleoside triphosphate hydrolases"/>
    <property type="match status" value="1"/>
</dbReference>
<dbReference type="PANTHER" id="PTHR46082:SF6">
    <property type="entry name" value="AAA+ ATPASE DOMAIN-CONTAINING PROTEIN-RELATED"/>
    <property type="match status" value="1"/>
</dbReference>
<evidence type="ECO:0000259" key="2">
    <source>
        <dbReference type="PROSITE" id="PS50104"/>
    </source>
</evidence>
<dbReference type="EMBL" id="BOMY01000038">
    <property type="protein sequence ID" value="GIF23031.1"/>
    <property type="molecule type" value="Genomic_DNA"/>
</dbReference>
<dbReference type="PANTHER" id="PTHR46082">
    <property type="entry name" value="ATP/GTP-BINDING PROTEIN-RELATED"/>
    <property type="match status" value="1"/>
</dbReference>
<gene>
    <name evidence="3" type="ORF">Ate02nite_57610</name>
</gene>
<evidence type="ECO:0000313" key="3">
    <source>
        <dbReference type="EMBL" id="GIF23031.1"/>
    </source>
</evidence>
<comment type="caution">
    <text evidence="3">The sequence shown here is derived from an EMBL/GenBank/DDBJ whole genome shotgun (WGS) entry which is preliminary data.</text>
</comment>
<dbReference type="Pfam" id="PF13374">
    <property type="entry name" value="TPR_10"/>
    <property type="match status" value="1"/>
</dbReference>
<accession>A0A919TUN8</accession>
<dbReference type="RefSeq" id="WP_354262006.1">
    <property type="nucleotide sequence ID" value="NZ_JBEPKC010000001.1"/>
</dbReference>
<dbReference type="Gene3D" id="1.25.40.10">
    <property type="entry name" value="Tetratricopeptide repeat domain"/>
    <property type="match status" value="2"/>
</dbReference>
<evidence type="ECO:0000313" key="4">
    <source>
        <dbReference type="Proteomes" id="UP000623608"/>
    </source>
</evidence>
<protein>
    <submittedName>
        <fullName evidence="3">ATP-binding protein</fullName>
    </submittedName>
</protein>
<dbReference type="GO" id="GO:0043531">
    <property type="term" value="F:ADP binding"/>
    <property type="evidence" value="ECO:0007669"/>
    <property type="project" value="InterPro"/>
</dbReference>
<sequence>MGNLSPIARSGVVVRRAGGQGVRVSDTSRIFISHAGVDRSWAEWASWHLEHAGYDTELDCVDWKAGENFVERMHEALERENPMLVLLSSAYLDPGRFTTDEWTARFAQRRKDVDVKLIPVRIDNVDLRTGIWAPIIVPSLCDLPSEKAVQLLLESVGGVLGPPAPATAPRYPDSPAPAASVDAGPRRPGSLPSVWNVDRRNPAFTGRDGVLNQVHDGLSGAGRVAVQALHGMGGVGKTQVALEYAYRFAGEYDLVWWVSAEQAGLIGEQFTALGVELGLVEAGADSTVAKSKVLGHLSGQQRWLLVFDNVVDSEDVLPWLPRGGGHVLITSRRGNWQQIAHAVELDVLPREEAVRFLAEQLPGVDNDEAGRLAESLGDLPLALAQAAGYLAETGMAVAEYRQLLVEETRAVLDLGRPVDYPRPLAASIALGVAALSEVDPAAVAILRLCALLAPEPIAVDLIVEVAQPTEPYPAMLAPLPEVIGRPLVRQEAIGRIGAYGLARVGSGTVTVHRLTQAVVRTQMEPSAFAELSVHLQAVLGRMYPGDPRDPASWPDWGRLLPHLLAVDPAHTDDPALRLCACDAVVYLIGRGDTAPARQLAVNLFEEWRHRLGADHRDTLRAASEVIWALRDLGEYSRLQPLVADVLSRQIRTRGESDPDTLRSASDLGIILSLLGDHQHAEEVGRDVWQRRRQVLGEEHPDTLRSASSVAATLRDLGRYQEALTLQHQVWDQRRRVLGEEHPDTLMSANGVASVLGELGDFQEALTLWQQVRERYRQVLGEEHPDTLMAASNVVSGLAKLGRYQEAMTLGQQVWNQHRRVLGEEHPDTLASANNVVSALGELGRYQEALTLGQQLWEQRGRALGEKHPDTLRSALSLAIAYLNQGRTLPGRRMAELAWKGLRKQLGAQHPTTQKAAEVRDTAMQMMGGQAGGNKKRRR</sequence>
<dbReference type="AlphaFoldDB" id="A0A919TUN8"/>
<dbReference type="Pfam" id="PF13676">
    <property type="entry name" value="TIR_2"/>
    <property type="match status" value="1"/>
</dbReference>
<proteinExistence type="predicted"/>